<dbReference type="HAMAP" id="MF_00052_B">
    <property type="entry name" value="RNase_HII_B"/>
    <property type="match status" value="1"/>
</dbReference>
<dbReference type="SUPFAM" id="SSF53098">
    <property type="entry name" value="Ribonuclease H-like"/>
    <property type="match status" value="1"/>
</dbReference>
<dbReference type="FunFam" id="3.30.420.10:FF:000006">
    <property type="entry name" value="Ribonuclease HII"/>
    <property type="match status" value="1"/>
</dbReference>
<evidence type="ECO:0000256" key="5">
    <source>
        <dbReference type="ARBA" id="ARBA00007383"/>
    </source>
</evidence>
<sequence length="219" mass="24281">MTTMLSIVQVQNNEISKTPSIKKFKLIAGVDESGCGSLVGSVIAAAVILHPIQPISGLADSKTLNKNKRLNLYKNIIKNALAWSIGYADVTEIDRFNILEARLLAMKRAVHNLSVKPDLILIDGNRSPGFTEIPYQCFNKGDARIAVISAASIIAKVTRDQDMIILDGQYPKYGFAQNKGYPTFFHLKQLALYGPISHHRKSFAPVKHVISDINRQFYV</sequence>
<comment type="similarity">
    <text evidence="5 14 16">Belongs to the RNase HII family.</text>
</comment>
<keyword evidence="10 14" id="KW-0479">Metal-binding</keyword>
<dbReference type="AlphaFoldDB" id="A0AAE9IAU1"/>
<evidence type="ECO:0000313" key="19">
    <source>
        <dbReference type="Proteomes" id="UP001056323"/>
    </source>
</evidence>
<dbReference type="CDD" id="cd07182">
    <property type="entry name" value="RNase_HII_bacteria_HII_like"/>
    <property type="match status" value="1"/>
</dbReference>
<evidence type="ECO:0000256" key="8">
    <source>
        <dbReference type="ARBA" id="ARBA00022490"/>
    </source>
</evidence>
<feature type="binding site" evidence="14 15">
    <location>
        <position position="31"/>
    </location>
    <ligand>
        <name>a divalent metal cation</name>
        <dbReference type="ChEBI" id="CHEBI:60240"/>
    </ligand>
</feature>
<dbReference type="PANTHER" id="PTHR10954:SF18">
    <property type="entry name" value="RIBONUCLEASE HII"/>
    <property type="match status" value="1"/>
</dbReference>
<dbReference type="GO" id="GO:0004523">
    <property type="term" value="F:RNA-DNA hybrid ribonuclease activity"/>
    <property type="evidence" value="ECO:0007669"/>
    <property type="project" value="UniProtKB-UniRule"/>
</dbReference>
<dbReference type="Gene3D" id="3.30.420.10">
    <property type="entry name" value="Ribonuclease H-like superfamily/Ribonuclease H"/>
    <property type="match status" value="1"/>
</dbReference>
<comment type="subcellular location">
    <subcellularLocation>
        <location evidence="4 14">Cytoplasm</location>
    </subcellularLocation>
</comment>
<feature type="domain" description="RNase H type-2" evidence="17">
    <location>
        <begin position="25"/>
        <end position="215"/>
    </location>
</feature>
<protein>
    <recommendedName>
        <fullName evidence="7 14">Ribonuclease HII</fullName>
        <shortName evidence="14">RNase HII</shortName>
        <ecNumber evidence="6 14">3.1.26.4</ecNumber>
    </recommendedName>
</protein>
<dbReference type="NCBIfam" id="NF000595">
    <property type="entry name" value="PRK00015.1-3"/>
    <property type="match status" value="1"/>
</dbReference>
<evidence type="ECO:0000256" key="14">
    <source>
        <dbReference type="HAMAP-Rule" id="MF_00052"/>
    </source>
</evidence>
<evidence type="ECO:0000256" key="1">
    <source>
        <dbReference type="ARBA" id="ARBA00000077"/>
    </source>
</evidence>
<dbReference type="PROSITE" id="PS51975">
    <property type="entry name" value="RNASE_H_2"/>
    <property type="match status" value="1"/>
</dbReference>
<evidence type="ECO:0000256" key="2">
    <source>
        <dbReference type="ARBA" id="ARBA00001946"/>
    </source>
</evidence>
<organism evidence="18 19">
    <name type="scientific">Candidatus Blochmanniella camponoti</name>
    <dbReference type="NCBI Taxonomy" id="108080"/>
    <lineage>
        <taxon>Bacteria</taxon>
        <taxon>Pseudomonadati</taxon>
        <taxon>Pseudomonadota</taxon>
        <taxon>Gammaproteobacteria</taxon>
        <taxon>Enterobacterales</taxon>
        <taxon>Enterobacteriaceae</taxon>
        <taxon>ant endosymbionts</taxon>
        <taxon>Candidatus Blochmanniella</taxon>
    </lineage>
</organism>
<dbReference type="EC" id="3.1.26.4" evidence="6 14"/>
<evidence type="ECO:0000259" key="17">
    <source>
        <dbReference type="PROSITE" id="PS51975"/>
    </source>
</evidence>
<comment type="catalytic activity">
    <reaction evidence="1 14 15 16">
        <text>Endonucleolytic cleavage to 5'-phosphomonoester.</text>
        <dbReference type="EC" id="3.1.26.4"/>
    </reaction>
</comment>
<dbReference type="KEGG" id="bhb:M9394_03045"/>
<dbReference type="PANTHER" id="PTHR10954">
    <property type="entry name" value="RIBONUCLEASE H2 SUBUNIT A"/>
    <property type="match status" value="1"/>
</dbReference>
<keyword evidence="8 14" id="KW-0963">Cytoplasm</keyword>
<dbReference type="GO" id="GO:0032299">
    <property type="term" value="C:ribonuclease H2 complex"/>
    <property type="evidence" value="ECO:0007669"/>
    <property type="project" value="TreeGrafter"/>
</dbReference>
<evidence type="ECO:0000256" key="4">
    <source>
        <dbReference type="ARBA" id="ARBA00004496"/>
    </source>
</evidence>
<feature type="binding site" evidence="14 15">
    <location>
        <position position="32"/>
    </location>
    <ligand>
        <name>a divalent metal cation</name>
        <dbReference type="ChEBI" id="CHEBI:60240"/>
    </ligand>
</feature>
<dbReference type="NCBIfam" id="NF000596">
    <property type="entry name" value="PRK00015.1-4"/>
    <property type="match status" value="1"/>
</dbReference>
<evidence type="ECO:0000256" key="6">
    <source>
        <dbReference type="ARBA" id="ARBA00012180"/>
    </source>
</evidence>
<evidence type="ECO:0000256" key="7">
    <source>
        <dbReference type="ARBA" id="ARBA00019179"/>
    </source>
</evidence>
<dbReference type="GO" id="GO:0005737">
    <property type="term" value="C:cytoplasm"/>
    <property type="evidence" value="ECO:0007669"/>
    <property type="project" value="UniProtKB-SubCell"/>
</dbReference>
<keyword evidence="9 14" id="KW-0540">Nuclease</keyword>
<evidence type="ECO:0000256" key="10">
    <source>
        <dbReference type="ARBA" id="ARBA00022723"/>
    </source>
</evidence>
<evidence type="ECO:0000256" key="13">
    <source>
        <dbReference type="ARBA" id="ARBA00023211"/>
    </source>
</evidence>
<dbReference type="InterPro" id="IPR012337">
    <property type="entry name" value="RNaseH-like_sf"/>
</dbReference>
<evidence type="ECO:0000256" key="9">
    <source>
        <dbReference type="ARBA" id="ARBA00022722"/>
    </source>
</evidence>
<feature type="binding site" evidence="14 15">
    <location>
        <position position="123"/>
    </location>
    <ligand>
        <name>a divalent metal cation</name>
        <dbReference type="ChEBI" id="CHEBI:60240"/>
    </ligand>
</feature>
<dbReference type="InterPro" id="IPR036397">
    <property type="entry name" value="RNaseH_sf"/>
</dbReference>
<dbReference type="EMBL" id="CP097751">
    <property type="protein sequence ID" value="URJ27501.1"/>
    <property type="molecule type" value="Genomic_DNA"/>
</dbReference>
<dbReference type="GO" id="GO:0003723">
    <property type="term" value="F:RNA binding"/>
    <property type="evidence" value="ECO:0007669"/>
    <property type="project" value="UniProtKB-UniRule"/>
</dbReference>
<proteinExistence type="inferred from homology"/>
<evidence type="ECO:0000256" key="16">
    <source>
        <dbReference type="RuleBase" id="RU003515"/>
    </source>
</evidence>
<dbReference type="GO" id="GO:0006298">
    <property type="term" value="P:mismatch repair"/>
    <property type="evidence" value="ECO:0007669"/>
    <property type="project" value="TreeGrafter"/>
</dbReference>
<name>A0AAE9IAU1_9ENTR</name>
<comment type="cofactor">
    <cofactor evidence="14 15">
        <name>Mn(2+)</name>
        <dbReference type="ChEBI" id="CHEBI:29035"/>
    </cofactor>
    <cofactor evidence="14 15">
        <name>Mg(2+)</name>
        <dbReference type="ChEBI" id="CHEBI:18420"/>
    </cofactor>
    <text evidence="14 15">Manganese or magnesium. Binds 1 divalent metal ion per monomer in the absence of substrate. May bind a second metal ion after substrate binding.</text>
</comment>
<accession>A0AAE9IAU1</accession>
<dbReference type="GO" id="GO:0043137">
    <property type="term" value="P:DNA replication, removal of RNA primer"/>
    <property type="evidence" value="ECO:0007669"/>
    <property type="project" value="TreeGrafter"/>
</dbReference>
<comment type="function">
    <text evidence="3 14 16">Endonuclease that specifically degrades the RNA of RNA-DNA hybrids.</text>
</comment>
<keyword evidence="11 14" id="KW-0255">Endonuclease</keyword>
<evidence type="ECO:0000256" key="11">
    <source>
        <dbReference type="ARBA" id="ARBA00022759"/>
    </source>
</evidence>
<dbReference type="Pfam" id="PF01351">
    <property type="entry name" value="RNase_HII"/>
    <property type="match status" value="1"/>
</dbReference>
<dbReference type="InterPro" id="IPR022898">
    <property type="entry name" value="RNase_HII"/>
</dbReference>
<reference evidence="18" key="1">
    <citation type="submission" date="2022-05" db="EMBL/GenBank/DDBJ databases">
        <title>Impact of host demography and evolutionary history on endosymbiont molecular evolution: a test in carpenter ants (Genus Camponotus) and their Blochmannia endosymbionts.</title>
        <authorList>
            <person name="Manthey J.D."/>
            <person name="Giron J.C."/>
            <person name="Hruska J.P."/>
        </authorList>
    </citation>
    <scope>NUCLEOTIDE SEQUENCE</scope>
    <source>
        <strain evidence="18">C-049</strain>
    </source>
</reference>
<dbReference type="RefSeq" id="WP_250249960.1">
    <property type="nucleotide sequence ID" value="NZ_CP097751.1"/>
</dbReference>
<dbReference type="InterPro" id="IPR001352">
    <property type="entry name" value="RNase_HII/HIII"/>
</dbReference>
<keyword evidence="12 14" id="KW-0378">Hydrolase</keyword>
<dbReference type="InterPro" id="IPR024567">
    <property type="entry name" value="RNase_HII/HIII_dom"/>
</dbReference>
<keyword evidence="13 14" id="KW-0464">Manganese</keyword>
<evidence type="ECO:0000256" key="15">
    <source>
        <dbReference type="PROSITE-ProRule" id="PRU01319"/>
    </source>
</evidence>
<dbReference type="GO" id="GO:0030145">
    <property type="term" value="F:manganese ion binding"/>
    <property type="evidence" value="ECO:0007669"/>
    <property type="project" value="UniProtKB-UniRule"/>
</dbReference>
<evidence type="ECO:0000256" key="3">
    <source>
        <dbReference type="ARBA" id="ARBA00004065"/>
    </source>
</evidence>
<dbReference type="Proteomes" id="UP001056323">
    <property type="component" value="Chromosome"/>
</dbReference>
<evidence type="ECO:0000256" key="12">
    <source>
        <dbReference type="ARBA" id="ARBA00022801"/>
    </source>
</evidence>
<evidence type="ECO:0000313" key="18">
    <source>
        <dbReference type="EMBL" id="URJ27501.1"/>
    </source>
</evidence>
<gene>
    <name evidence="14 18" type="primary">rnhB</name>
    <name evidence="18" type="ORF">M9394_03045</name>
</gene>
<comment type="cofactor">
    <cofactor evidence="2">
        <name>Mg(2+)</name>
        <dbReference type="ChEBI" id="CHEBI:18420"/>
    </cofactor>
</comment>